<dbReference type="GO" id="GO:0016887">
    <property type="term" value="F:ATP hydrolysis activity"/>
    <property type="evidence" value="ECO:0007669"/>
    <property type="project" value="InterPro"/>
</dbReference>
<evidence type="ECO:0000256" key="4">
    <source>
        <dbReference type="ARBA" id="ARBA00022475"/>
    </source>
</evidence>
<evidence type="ECO:0000256" key="3">
    <source>
        <dbReference type="ARBA" id="ARBA00022448"/>
    </source>
</evidence>
<dbReference type="NCBIfam" id="TIGR01511">
    <property type="entry name" value="ATPase-IB1_Cu"/>
    <property type="match status" value="1"/>
</dbReference>
<name>A0A2S9QIL5_9HYPH</name>
<dbReference type="PRINTS" id="PR00119">
    <property type="entry name" value="CATATPASE"/>
</dbReference>
<dbReference type="GO" id="GO:0005524">
    <property type="term" value="F:ATP binding"/>
    <property type="evidence" value="ECO:0007669"/>
    <property type="project" value="UniProtKB-UniRule"/>
</dbReference>
<dbReference type="Pfam" id="PF00702">
    <property type="entry name" value="Hydrolase"/>
    <property type="match status" value="1"/>
</dbReference>
<evidence type="ECO:0000256" key="10">
    <source>
        <dbReference type="ARBA" id="ARBA00022842"/>
    </source>
</evidence>
<keyword evidence="11" id="KW-1278">Translocase</keyword>
<feature type="transmembrane region" description="Helical" evidence="15">
    <location>
        <begin position="115"/>
        <end position="138"/>
    </location>
</feature>
<evidence type="ECO:0000256" key="15">
    <source>
        <dbReference type="RuleBase" id="RU362081"/>
    </source>
</evidence>
<keyword evidence="10" id="KW-0460">Magnesium</keyword>
<keyword evidence="13" id="KW-0406">Ion transport</keyword>
<dbReference type="SUPFAM" id="SSF56784">
    <property type="entry name" value="HAD-like"/>
    <property type="match status" value="1"/>
</dbReference>
<keyword evidence="12 15" id="KW-1133">Transmembrane helix</keyword>
<evidence type="ECO:0000313" key="17">
    <source>
        <dbReference type="EMBL" id="PRH89199.1"/>
    </source>
</evidence>
<keyword evidence="9 15" id="KW-0067">ATP-binding</keyword>
<dbReference type="PROSITE" id="PS01047">
    <property type="entry name" value="HMA_1"/>
    <property type="match status" value="1"/>
</dbReference>
<evidence type="ECO:0000256" key="2">
    <source>
        <dbReference type="ARBA" id="ARBA00006024"/>
    </source>
</evidence>
<evidence type="ECO:0000256" key="14">
    <source>
        <dbReference type="ARBA" id="ARBA00023136"/>
    </source>
</evidence>
<dbReference type="OrthoDB" id="391538at2"/>
<dbReference type="NCBIfam" id="TIGR01525">
    <property type="entry name" value="ATPase-IB_hvy"/>
    <property type="match status" value="1"/>
</dbReference>
<dbReference type="PANTHER" id="PTHR43520:SF5">
    <property type="entry name" value="CATION-TRANSPORTING P-TYPE ATPASE-RELATED"/>
    <property type="match status" value="1"/>
</dbReference>
<feature type="transmembrane region" description="Helical" evidence="15">
    <location>
        <begin position="683"/>
        <end position="701"/>
    </location>
</feature>
<evidence type="ECO:0000256" key="9">
    <source>
        <dbReference type="ARBA" id="ARBA00022840"/>
    </source>
</evidence>
<dbReference type="InterPro" id="IPR027256">
    <property type="entry name" value="P-typ_ATPase_IB"/>
</dbReference>
<dbReference type="CDD" id="cd00371">
    <property type="entry name" value="HMA"/>
    <property type="match status" value="1"/>
</dbReference>
<dbReference type="InterPro" id="IPR036412">
    <property type="entry name" value="HAD-like_sf"/>
</dbReference>
<dbReference type="InterPro" id="IPR008250">
    <property type="entry name" value="ATPase_P-typ_transduc_dom_A_sf"/>
</dbReference>
<sequence length="749" mass="78765">MSCCAHGVELAAAIGRASSQDEIALASRDLGNGSWQTSLSVPDMHCGACIQSIEGALSRLPHVERARANLTTRRVAVTWRGKAPPDMISALAAVGYKAHLDEAEDRSFDPEMAHLIRALAVSGFAAMNIMMLSVSIWSGAEAETRQAFHWISAALALPTLFYSGGVFYRSAWTALRHGRTNMDVPISIGITLAFGLSLYDTLHQGHQAYFDAATSLIFFLLIGRTLDHAMRQRARSVVRSLLRLSPRGATVERPDGSRDYLPIGEIEPGMAIILAAGDRAPVDGQVVSGSSSLDCALATGESMPVAVAAGSFVQAGALNLSAPVRLMATARARDSFLAEMTRLMEAAEDGRARYRRIADRAARLYSPVVHLAALVTFLGWMAASGNWHNATSIAIAVLIITCPCALGLAVPIVQVIAARRLFDAGIMMKDGSAIERLAEVEAVCFDKTGTLTIGTPRVDLRGVSPGALEIAAALARHSNHPVSQAIAMAAPGAAGRRLDASDVTEQAGLGLEARLDGRRFRLGRASWALGMQDATDGTVLSCDGREMARFEIAEALRPGAAETVKLLRHAGLSVEILSGDRPSAVAGIAKALDIEDFAAGLMPGEKVARLAAAKAGGRRTLMVGDGLNDAPALSAAHVSMAPATAADIGRSAADFVFLHDSLVAIPVALDIAHRANRLVRQNFVIAIVYNALAVPVAMAGYVTPLLAALAMSVSSIIVVANALRLRPAGPTVEKVASIPVERMSMAAAK</sequence>
<keyword evidence="3" id="KW-0813">Transport</keyword>
<comment type="subcellular location">
    <subcellularLocation>
        <location evidence="1">Cell membrane</location>
        <topology evidence="1">Multi-pass membrane protein</topology>
    </subcellularLocation>
</comment>
<dbReference type="InterPro" id="IPR023214">
    <property type="entry name" value="HAD_sf"/>
</dbReference>
<accession>A0A2S9QIL5</accession>
<dbReference type="PROSITE" id="PS00154">
    <property type="entry name" value="ATPASE_E1_E2"/>
    <property type="match status" value="1"/>
</dbReference>
<dbReference type="InterPro" id="IPR023299">
    <property type="entry name" value="ATPase_P-typ_cyto_dom_N"/>
</dbReference>
<keyword evidence="14 15" id="KW-0472">Membrane</keyword>
<gene>
    <name evidence="17" type="ORF">C5L14_00985</name>
</gene>
<dbReference type="NCBIfam" id="TIGR01512">
    <property type="entry name" value="ATPase-IB2_Cd"/>
    <property type="match status" value="1"/>
</dbReference>
<keyword evidence="8 15" id="KW-0547">Nucleotide-binding</keyword>
<dbReference type="Gene3D" id="2.70.150.10">
    <property type="entry name" value="Calcium-transporting ATPase, cytoplasmic transduction domain A"/>
    <property type="match status" value="1"/>
</dbReference>
<evidence type="ECO:0000256" key="12">
    <source>
        <dbReference type="ARBA" id="ARBA00022989"/>
    </source>
</evidence>
<evidence type="ECO:0000256" key="7">
    <source>
        <dbReference type="ARBA" id="ARBA00022723"/>
    </source>
</evidence>
<keyword evidence="7 15" id="KW-0479">Metal-binding</keyword>
<feature type="transmembrane region" description="Helical" evidence="15">
    <location>
        <begin position="393"/>
        <end position="418"/>
    </location>
</feature>
<evidence type="ECO:0000256" key="6">
    <source>
        <dbReference type="ARBA" id="ARBA00022692"/>
    </source>
</evidence>
<organism evidence="17 18">
    <name type="scientific">Labrys okinawensis</name>
    <dbReference type="NCBI Taxonomy" id="346911"/>
    <lineage>
        <taxon>Bacteria</taxon>
        <taxon>Pseudomonadati</taxon>
        <taxon>Pseudomonadota</taxon>
        <taxon>Alphaproteobacteria</taxon>
        <taxon>Hyphomicrobiales</taxon>
        <taxon>Xanthobacteraceae</taxon>
        <taxon>Labrys</taxon>
    </lineage>
</organism>
<keyword evidence="5" id="KW-0597">Phosphoprotein</keyword>
<dbReference type="PROSITE" id="PS50846">
    <property type="entry name" value="HMA_2"/>
    <property type="match status" value="1"/>
</dbReference>
<reference evidence="17 18" key="1">
    <citation type="submission" date="2018-02" db="EMBL/GenBank/DDBJ databases">
        <title>Whole genome sequencing of endophytic bacterium.</title>
        <authorList>
            <person name="Eedara R."/>
            <person name="Podile A.R."/>
        </authorList>
    </citation>
    <scope>NUCLEOTIDE SEQUENCE [LARGE SCALE GENOMIC DNA]</scope>
    <source>
        <strain evidence="17 18">RP1T</strain>
    </source>
</reference>
<dbReference type="NCBIfam" id="TIGR01494">
    <property type="entry name" value="ATPase_P-type"/>
    <property type="match status" value="2"/>
</dbReference>
<dbReference type="InterPro" id="IPR006121">
    <property type="entry name" value="HMA_dom"/>
</dbReference>
<feature type="transmembrane region" description="Helical" evidence="15">
    <location>
        <begin position="150"/>
        <end position="172"/>
    </location>
</feature>
<dbReference type="PANTHER" id="PTHR43520">
    <property type="entry name" value="ATP7, ISOFORM B"/>
    <property type="match status" value="1"/>
</dbReference>
<keyword evidence="6 15" id="KW-0812">Transmembrane</keyword>
<dbReference type="RefSeq" id="WP_105860165.1">
    <property type="nucleotide sequence ID" value="NZ_PUEJ01000001.1"/>
</dbReference>
<evidence type="ECO:0000256" key="13">
    <source>
        <dbReference type="ARBA" id="ARBA00023065"/>
    </source>
</evidence>
<dbReference type="SUPFAM" id="SSF81653">
    <property type="entry name" value="Calcium ATPase, transduction domain A"/>
    <property type="match status" value="1"/>
</dbReference>
<dbReference type="Gene3D" id="3.40.1110.10">
    <property type="entry name" value="Calcium-transporting ATPase, cytoplasmic domain N"/>
    <property type="match status" value="1"/>
</dbReference>
<dbReference type="AlphaFoldDB" id="A0A2S9QIL5"/>
<protein>
    <submittedName>
        <fullName evidence="17">Nitrogen fixation protein FixI</fullName>
    </submittedName>
</protein>
<dbReference type="InterPro" id="IPR023298">
    <property type="entry name" value="ATPase_P-typ_TM_dom_sf"/>
</dbReference>
<dbReference type="InterPro" id="IPR017969">
    <property type="entry name" value="Heavy-metal-associated_CS"/>
</dbReference>
<dbReference type="GO" id="GO:0043682">
    <property type="term" value="F:P-type divalent copper transporter activity"/>
    <property type="evidence" value="ECO:0007669"/>
    <property type="project" value="TreeGrafter"/>
</dbReference>
<dbReference type="Pfam" id="PF00122">
    <property type="entry name" value="E1-E2_ATPase"/>
    <property type="match status" value="1"/>
</dbReference>
<dbReference type="GO" id="GO:0005507">
    <property type="term" value="F:copper ion binding"/>
    <property type="evidence" value="ECO:0007669"/>
    <property type="project" value="TreeGrafter"/>
</dbReference>
<dbReference type="PROSITE" id="PS01229">
    <property type="entry name" value="COF_2"/>
    <property type="match status" value="1"/>
</dbReference>
<keyword evidence="18" id="KW-1185">Reference proteome</keyword>
<feature type="transmembrane region" description="Helical" evidence="15">
    <location>
        <begin position="208"/>
        <end position="226"/>
    </location>
</feature>
<dbReference type="Proteomes" id="UP000237682">
    <property type="component" value="Unassembled WGS sequence"/>
</dbReference>
<dbReference type="GO" id="GO:0005886">
    <property type="term" value="C:plasma membrane"/>
    <property type="evidence" value="ECO:0007669"/>
    <property type="project" value="UniProtKB-SubCell"/>
</dbReference>
<dbReference type="SUPFAM" id="SSF81665">
    <property type="entry name" value="Calcium ATPase, transmembrane domain M"/>
    <property type="match status" value="1"/>
</dbReference>
<dbReference type="Gene3D" id="3.40.50.1000">
    <property type="entry name" value="HAD superfamily/HAD-like"/>
    <property type="match status" value="1"/>
</dbReference>
<feature type="transmembrane region" description="Helical" evidence="15">
    <location>
        <begin position="184"/>
        <end position="202"/>
    </location>
</feature>
<comment type="similarity">
    <text evidence="2 15">Belongs to the cation transport ATPase (P-type) (TC 3.A.3) family. Type IB subfamily.</text>
</comment>
<comment type="caution">
    <text evidence="17">The sequence shown here is derived from an EMBL/GenBank/DDBJ whole genome shotgun (WGS) entry which is preliminary data.</text>
</comment>
<evidence type="ECO:0000256" key="1">
    <source>
        <dbReference type="ARBA" id="ARBA00004651"/>
    </source>
</evidence>
<dbReference type="GO" id="GO:0055070">
    <property type="term" value="P:copper ion homeostasis"/>
    <property type="evidence" value="ECO:0007669"/>
    <property type="project" value="TreeGrafter"/>
</dbReference>
<dbReference type="Gene3D" id="3.30.70.100">
    <property type="match status" value="1"/>
</dbReference>
<dbReference type="SUPFAM" id="SSF55008">
    <property type="entry name" value="HMA, heavy metal-associated domain"/>
    <property type="match status" value="1"/>
</dbReference>
<dbReference type="InterPro" id="IPR018303">
    <property type="entry name" value="ATPase_P-typ_P_site"/>
</dbReference>
<evidence type="ECO:0000256" key="8">
    <source>
        <dbReference type="ARBA" id="ARBA00022741"/>
    </source>
</evidence>
<dbReference type="InterPro" id="IPR036163">
    <property type="entry name" value="HMA_dom_sf"/>
</dbReference>
<feature type="domain" description="HMA" evidence="16">
    <location>
        <begin position="35"/>
        <end position="99"/>
    </location>
</feature>
<dbReference type="EMBL" id="PUEJ01000001">
    <property type="protein sequence ID" value="PRH89199.1"/>
    <property type="molecule type" value="Genomic_DNA"/>
</dbReference>
<dbReference type="InterPro" id="IPR001757">
    <property type="entry name" value="P_typ_ATPase"/>
</dbReference>
<feature type="transmembrane region" description="Helical" evidence="15">
    <location>
        <begin position="707"/>
        <end position="725"/>
    </location>
</feature>
<keyword evidence="4 15" id="KW-1003">Cell membrane</keyword>
<evidence type="ECO:0000256" key="11">
    <source>
        <dbReference type="ARBA" id="ARBA00022967"/>
    </source>
</evidence>
<evidence type="ECO:0000256" key="5">
    <source>
        <dbReference type="ARBA" id="ARBA00022553"/>
    </source>
</evidence>
<feature type="transmembrane region" description="Helical" evidence="15">
    <location>
        <begin position="361"/>
        <end position="381"/>
    </location>
</feature>
<evidence type="ECO:0000259" key="16">
    <source>
        <dbReference type="PROSITE" id="PS50846"/>
    </source>
</evidence>
<dbReference type="Pfam" id="PF00403">
    <property type="entry name" value="HMA"/>
    <property type="match status" value="1"/>
</dbReference>
<proteinExistence type="inferred from homology"/>
<dbReference type="InterPro" id="IPR059000">
    <property type="entry name" value="ATPase_P-type_domA"/>
</dbReference>
<evidence type="ECO:0000313" key="18">
    <source>
        <dbReference type="Proteomes" id="UP000237682"/>
    </source>
</evidence>